<dbReference type="Proteomes" id="UP001257659">
    <property type="component" value="Unassembled WGS sequence"/>
</dbReference>
<dbReference type="NCBIfam" id="TIGR00778">
    <property type="entry name" value="ahpD_dom"/>
    <property type="match status" value="1"/>
</dbReference>
<dbReference type="InterPro" id="IPR004675">
    <property type="entry name" value="AhpD_core"/>
</dbReference>
<name>A0ABU1K8Q4_9FLAO</name>
<dbReference type="Pfam" id="PF02627">
    <property type="entry name" value="CMD"/>
    <property type="match status" value="1"/>
</dbReference>
<dbReference type="EMBL" id="JAVDQA010000004">
    <property type="protein sequence ID" value="MDR6300958.1"/>
    <property type="molecule type" value="Genomic_DNA"/>
</dbReference>
<dbReference type="PANTHER" id="PTHR34846:SF10">
    <property type="entry name" value="CYTOPLASMIC PROTEIN"/>
    <property type="match status" value="1"/>
</dbReference>
<dbReference type="PANTHER" id="PTHR34846">
    <property type="entry name" value="4-CARBOXYMUCONOLACTONE DECARBOXYLASE FAMILY PROTEIN (AFU_ORTHOLOGUE AFUA_6G11590)"/>
    <property type="match status" value="1"/>
</dbReference>
<dbReference type="Gene3D" id="1.20.1290.10">
    <property type="entry name" value="AhpD-like"/>
    <property type="match status" value="1"/>
</dbReference>
<dbReference type="RefSeq" id="WP_309727886.1">
    <property type="nucleotide sequence ID" value="NZ_JAVDQA010000004.1"/>
</dbReference>
<protein>
    <submittedName>
        <fullName evidence="2">AhpD family alkylhydroperoxidase</fullName>
    </submittedName>
</protein>
<dbReference type="InterPro" id="IPR029032">
    <property type="entry name" value="AhpD-like"/>
</dbReference>
<organism evidence="2 3">
    <name type="scientific">Mesonia maritima</name>
    <dbReference type="NCBI Taxonomy" id="1793873"/>
    <lineage>
        <taxon>Bacteria</taxon>
        <taxon>Pseudomonadati</taxon>
        <taxon>Bacteroidota</taxon>
        <taxon>Flavobacteriia</taxon>
        <taxon>Flavobacteriales</taxon>
        <taxon>Flavobacteriaceae</taxon>
        <taxon>Mesonia</taxon>
    </lineage>
</organism>
<evidence type="ECO:0000313" key="2">
    <source>
        <dbReference type="EMBL" id="MDR6300958.1"/>
    </source>
</evidence>
<accession>A0ABU1K8Q4</accession>
<feature type="domain" description="Carboxymuconolactone decarboxylase-like" evidence="1">
    <location>
        <begin position="29"/>
        <end position="100"/>
    </location>
</feature>
<gene>
    <name evidence="2" type="ORF">GGR31_001605</name>
</gene>
<evidence type="ECO:0000313" key="3">
    <source>
        <dbReference type="Proteomes" id="UP001257659"/>
    </source>
</evidence>
<evidence type="ECO:0000259" key="1">
    <source>
        <dbReference type="Pfam" id="PF02627"/>
    </source>
</evidence>
<sequence>MSTTFNPQQRINIKALEPECWKLIIEIEHYLANTSLDPQLRELIKIRTSQINKCAFCIDLHTKDALKLGETERRIFALSAWQESPLFSEKERAVLKLTEEITKITEAGVTDDTYDKISTLFSKNEIAQIIIAINHMNFLNRVAVSTKLIHLS</sequence>
<dbReference type="InterPro" id="IPR003779">
    <property type="entry name" value="CMD-like"/>
</dbReference>
<proteinExistence type="predicted"/>
<dbReference type="SUPFAM" id="SSF69118">
    <property type="entry name" value="AhpD-like"/>
    <property type="match status" value="1"/>
</dbReference>
<reference evidence="2 3" key="1">
    <citation type="submission" date="2023-07" db="EMBL/GenBank/DDBJ databases">
        <title>Genomic Encyclopedia of Type Strains, Phase IV (KMG-IV): sequencing the most valuable type-strain genomes for metagenomic binning, comparative biology and taxonomic classification.</title>
        <authorList>
            <person name="Goeker M."/>
        </authorList>
    </citation>
    <scope>NUCLEOTIDE SEQUENCE [LARGE SCALE GENOMIC DNA]</scope>
    <source>
        <strain evidence="2 3">DSM 102814</strain>
    </source>
</reference>
<keyword evidence="3" id="KW-1185">Reference proteome</keyword>
<comment type="caution">
    <text evidence="2">The sequence shown here is derived from an EMBL/GenBank/DDBJ whole genome shotgun (WGS) entry which is preliminary data.</text>
</comment>